<evidence type="ECO:0000256" key="1">
    <source>
        <dbReference type="SAM" id="MobiDB-lite"/>
    </source>
</evidence>
<sequence length="83" mass="9289">MAEARFKYPNCAGAHVTSCVTAPTGAEWELRFEWENKSTTREQRRPVRMRAAGMTQRVRTSLPRAESETATSLWGLSSQSAVT</sequence>
<feature type="compositionally biased region" description="Polar residues" evidence="1">
    <location>
        <begin position="68"/>
        <end position="83"/>
    </location>
</feature>
<proteinExistence type="predicted"/>
<keyword evidence="3" id="KW-1185">Reference proteome</keyword>
<gene>
    <name evidence="2" type="ORF">NDU88_007309</name>
</gene>
<reference evidence="2" key="1">
    <citation type="journal article" date="2022" name="bioRxiv">
        <title>Sequencing and chromosome-scale assembly of the giantPleurodeles waltlgenome.</title>
        <authorList>
            <person name="Brown T."/>
            <person name="Elewa A."/>
            <person name="Iarovenko S."/>
            <person name="Subramanian E."/>
            <person name="Araus A.J."/>
            <person name="Petzold A."/>
            <person name="Susuki M."/>
            <person name="Suzuki K.-i.T."/>
            <person name="Hayashi T."/>
            <person name="Toyoda A."/>
            <person name="Oliveira C."/>
            <person name="Osipova E."/>
            <person name="Leigh N.D."/>
            <person name="Simon A."/>
            <person name="Yun M.H."/>
        </authorList>
    </citation>
    <scope>NUCLEOTIDE SEQUENCE</scope>
    <source>
        <strain evidence="2">20211129_DDA</strain>
        <tissue evidence="2">Liver</tissue>
    </source>
</reference>
<feature type="region of interest" description="Disordered" evidence="1">
    <location>
        <begin position="52"/>
        <end position="83"/>
    </location>
</feature>
<evidence type="ECO:0000313" key="2">
    <source>
        <dbReference type="EMBL" id="KAJ1094231.1"/>
    </source>
</evidence>
<dbReference type="EMBL" id="JANPWB010000015">
    <property type="protein sequence ID" value="KAJ1094231.1"/>
    <property type="molecule type" value="Genomic_DNA"/>
</dbReference>
<protein>
    <submittedName>
        <fullName evidence="2">Uncharacterized protein</fullName>
    </submittedName>
</protein>
<accession>A0AAV7LRQ4</accession>
<comment type="caution">
    <text evidence="2">The sequence shown here is derived from an EMBL/GenBank/DDBJ whole genome shotgun (WGS) entry which is preliminary data.</text>
</comment>
<dbReference type="Proteomes" id="UP001066276">
    <property type="component" value="Chromosome 11"/>
</dbReference>
<evidence type="ECO:0000313" key="3">
    <source>
        <dbReference type="Proteomes" id="UP001066276"/>
    </source>
</evidence>
<organism evidence="2 3">
    <name type="scientific">Pleurodeles waltl</name>
    <name type="common">Iberian ribbed newt</name>
    <dbReference type="NCBI Taxonomy" id="8319"/>
    <lineage>
        <taxon>Eukaryota</taxon>
        <taxon>Metazoa</taxon>
        <taxon>Chordata</taxon>
        <taxon>Craniata</taxon>
        <taxon>Vertebrata</taxon>
        <taxon>Euteleostomi</taxon>
        <taxon>Amphibia</taxon>
        <taxon>Batrachia</taxon>
        <taxon>Caudata</taxon>
        <taxon>Salamandroidea</taxon>
        <taxon>Salamandridae</taxon>
        <taxon>Pleurodelinae</taxon>
        <taxon>Pleurodeles</taxon>
    </lineage>
</organism>
<name>A0AAV7LRQ4_PLEWA</name>
<dbReference type="AlphaFoldDB" id="A0AAV7LRQ4"/>